<reference evidence="2 3" key="1">
    <citation type="submission" date="2019-06" db="EMBL/GenBank/DDBJ databases">
        <title>Draft genomes of female and male turbot (Scophthalmus maximus).</title>
        <authorList>
            <person name="Xu H."/>
            <person name="Xu X.-W."/>
            <person name="Shao C."/>
            <person name="Chen S."/>
        </authorList>
    </citation>
    <scope>NUCLEOTIDE SEQUENCE [LARGE SCALE GENOMIC DNA]</scope>
    <source>
        <strain evidence="2">Ysfricsl-2016a</strain>
        <tissue evidence="2">Blood</tissue>
    </source>
</reference>
<organism evidence="2 3">
    <name type="scientific">Scophthalmus maximus</name>
    <name type="common">Turbot</name>
    <name type="synonym">Psetta maxima</name>
    <dbReference type="NCBI Taxonomy" id="52904"/>
    <lineage>
        <taxon>Eukaryota</taxon>
        <taxon>Metazoa</taxon>
        <taxon>Chordata</taxon>
        <taxon>Craniata</taxon>
        <taxon>Vertebrata</taxon>
        <taxon>Euteleostomi</taxon>
        <taxon>Actinopterygii</taxon>
        <taxon>Neopterygii</taxon>
        <taxon>Teleostei</taxon>
        <taxon>Neoteleostei</taxon>
        <taxon>Acanthomorphata</taxon>
        <taxon>Carangaria</taxon>
        <taxon>Pleuronectiformes</taxon>
        <taxon>Pleuronectoidei</taxon>
        <taxon>Scophthalmidae</taxon>
        <taxon>Scophthalmus</taxon>
    </lineage>
</organism>
<protein>
    <submittedName>
        <fullName evidence="2">Uncharacterized protein</fullName>
    </submittedName>
</protein>
<dbReference type="AlphaFoldDB" id="A0A6A4SXN2"/>
<sequence>MRRRMCRAHRPKPRVDCQRNGGQKIQGGTRTSENGTASCGNNLWQHLDNEVGMQTSNVTTDFIIEVQRYLAEGNMPRSQDLQEEILGQPKAHLPKPLPPVTNVSVYTSLICAV</sequence>
<feature type="compositionally biased region" description="Polar residues" evidence="1">
    <location>
        <begin position="20"/>
        <end position="37"/>
    </location>
</feature>
<dbReference type="Proteomes" id="UP000438429">
    <property type="component" value="Unassembled WGS sequence"/>
</dbReference>
<gene>
    <name evidence="2" type="ORF">F2P81_011922</name>
</gene>
<evidence type="ECO:0000256" key="1">
    <source>
        <dbReference type="SAM" id="MobiDB-lite"/>
    </source>
</evidence>
<evidence type="ECO:0000313" key="3">
    <source>
        <dbReference type="Proteomes" id="UP000438429"/>
    </source>
</evidence>
<evidence type="ECO:0000313" key="2">
    <source>
        <dbReference type="EMBL" id="KAF0036610.1"/>
    </source>
</evidence>
<accession>A0A6A4SXN2</accession>
<comment type="caution">
    <text evidence="2">The sequence shown here is derived from an EMBL/GenBank/DDBJ whole genome shotgun (WGS) entry which is preliminary data.</text>
</comment>
<feature type="region of interest" description="Disordered" evidence="1">
    <location>
        <begin position="1"/>
        <end position="37"/>
    </location>
</feature>
<name>A0A6A4SXN2_SCOMX</name>
<dbReference type="EMBL" id="VEVO01000010">
    <property type="protein sequence ID" value="KAF0036610.1"/>
    <property type="molecule type" value="Genomic_DNA"/>
</dbReference>
<proteinExistence type="predicted"/>
<feature type="compositionally biased region" description="Basic residues" evidence="1">
    <location>
        <begin position="1"/>
        <end position="12"/>
    </location>
</feature>